<keyword evidence="5" id="KW-0677">Repeat</keyword>
<proteinExistence type="inferred from homology"/>
<feature type="transmembrane region" description="Helical" evidence="16">
    <location>
        <begin position="89"/>
        <end position="111"/>
    </location>
</feature>
<dbReference type="InterPro" id="IPR023395">
    <property type="entry name" value="MCP_dom_sf"/>
</dbReference>
<protein>
    <recommendedName>
        <fullName evidence="12">Mitochondrial aspartate-glutamate transporter AGC1</fullName>
    </recommendedName>
    <alternativeName>
        <fullName evidence="13">Aspartate-glutamate carrier 1</fullName>
    </alternativeName>
</protein>
<dbReference type="VEuPathDB" id="FungiDB:C5L36_0A04530"/>
<dbReference type="PANTHER" id="PTHR45678:SF9">
    <property type="entry name" value="CALCIUM-BINDING MITOCHONDRIAL CARRIER PROTEIN ARALAR1"/>
    <property type="match status" value="1"/>
</dbReference>
<evidence type="ECO:0000256" key="16">
    <source>
        <dbReference type="SAM" id="Phobius"/>
    </source>
</evidence>
<name>A0A1Z8JRX2_PICKU</name>
<gene>
    <name evidence="18" type="ORF">CAS74_001661</name>
</gene>
<comment type="similarity">
    <text evidence="2">Belongs to the mitochondrial carrier (TC 2.A.29) family.</text>
</comment>
<evidence type="ECO:0000256" key="14">
    <source>
        <dbReference type="PROSITE-ProRule" id="PRU00282"/>
    </source>
</evidence>
<evidence type="ECO:0000256" key="15">
    <source>
        <dbReference type="SAM" id="MobiDB-lite"/>
    </source>
</evidence>
<reference evidence="18 19" key="1">
    <citation type="submission" date="2017-05" db="EMBL/GenBank/DDBJ databases">
        <title>The Genome Sequence of Candida krusei Ckrusei653.</title>
        <authorList>
            <person name="Cuomo C."/>
            <person name="Forche A."/>
            <person name="Young S."/>
            <person name="Abouelleil A."/>
            <person name="Cao P."/>
            <person name="Chapman S."/>
            <person name="Cusick C."/>
            <person name="Shea T."/>
            <person name="Nusbaum C."/>
            <person name="Birren B."/>
        </authorList>
    </citation>
    <scope>NUCLEOTIDE SEQUENCE [LARGE SCALE GENOMIC DNA]</scope>
    <source>
        <strain evidence="18 19">Ckrusei653</strain>
    </source>
</reference>
<dbReference type="InterPro" id="IPR012472">
    <property type="entry name" value="MCP1_TM"/>
</dbReference>
<evidence type="ECO:0000256" key="13">
    <source>
        <dbReference type="ARBA" id="ARBA00082232"/>
    </source>
</evidence>
<dbReference type="SUPFAM" id="SSF47473">
    <property type="entry name" value="EF-hand"/>
    <property type="match status" value="1"/>
</dbReference>
<accession>A0A1Z8JRX2</accession>
<evidence type="ECO:0000313" key="18">
    <source>
        <dbReference type="EMBL" id="OUT23343.1"/>
    </source>
</evidence>
<feature type="repeat" description="Solcar" evidence="14">
    <location>
        <begin position="769"/>
        <end position="857"/>
    </location>
</feature>
<dbReference type="Gene3D" id="1.50.40.10">
    <property type="entry name" value="Mitochondrial carrier domain"/>
    <property type="match status" value="1"/>
</dbReference>
<keyword evidence="6" id="KW-0999">Mitochondrion inner membrane</keyword>
<evidence type="ECO:0000259" key="17">
    <source>
        <dbReference type="Pfam" id="PF07950"/>
    </source>
</evidence>
<keyword evidence="10 14" id="KW-0472">Membrane</keyword>
<dbReference type="GO" id="GO:0015183">
    <property type="term" value="F:L-aspartate transmembrane transporter activity"/>
    <property type="evidence" value="ECO:0007669"/>
    <property type="project" value="TreeGrafter"/>
</dbReference>
<dbReference type="InterPro" id="IPR002067">
    <property type="entry name" value="MCP"/>
</dbReference>
<evidence type="ECO:0000256" key="9">
    <source>
        <dbReference type="ARBA" id="ARBA00023128"/>
    </source>
</evidence>
<dbReference type="GO" id="GO:0043490">
    <property type="term" value="P:malate-aspartate shuttle"/>
    <property type="evidence" value="ECO:0007669"/>
    <property type="project" value="TreeGrafter"/>
</dbReference>
<feature type="domain" description="Mitochondrial adapter protein MCP1 transmembrane" evidence="17">
    <location>
        <begin position="175"/>
        <end position="245"/>
    </location>
</feature>
<dbReference type="GO" id="GO:0005313">
    <property type="term" value="F:L-glutamate transmembrane transporter activity"/>
    <property type="evidence" value="ECO:0007669"/>
    <property type="project" value="TreeGrafter"/>
</dbReference>
<evidence type="ECO:0000256" key="10">
    <source>
        <dbReference type="ARBA" id="ARBA00023136"/>
    </source>
</evidence>
<dbReference type="FunFam" id="1.50.40.10:FF:000004">
    <property type="entry name" value="Calcium-binding mitochondrial carrier protein Aralar1"/>
    <property type="match status" value="1"/>
</dbReference>
<keyword evidence="4 14" id="KW-0812">Transmembrane</keyword>
<keyword evidence="7" id="KW-0106">Calcium</keyword>
<dbReference type="PANTHER" id="PTHR45678">
    <property type="entry name" value="MITOCHONDRIAL 2-OXODICARBOXYLATE CARRIER 1-RELATED"/>
    <property type="match status" value="1"/>
</dbReference>
<evidence type="ECO:0000256" key="2">
    <source>
        <dbReference type="ARBA" id="ARBA00006375"/>
    </source>
</evidence>
<dbReference type="GO" id="GO:0005743">
    <property type="term" value="C:mitochondrial inner membrane"/>
    <property type="evidence" value="ECO:0007669"/>
    <property type="project" value="UniProtKB-SubCell"/>
</dbReference>
<keyword evidence="8 16" id="KW-1133">Transmembrane helix</keyword>
<evidence type="ECO:0000313" key="19">
    <source>
        <dbReference type="Proteomes" id="UP000195871"/>
    </source>
</evidence>
<evidence type="ECO:0000256" key="6">
    <source>
        <dbReference type="ARBA" id="ARBA00022792"/>
    </source>
</evidence>
<dbReference type="Pfam" id="PF00153">
    <property type="entry name" value="Mito_carr"/>
    <property type="match status" value="3"/>
</dbReference>
<evidence type="ECO:0000256" key="3">
    <source>
        <dbReference type="ARBA" id="ARBA00022448"/>
    </source>
</evidence>
<dbReference type="VEuPathDB" id="FungiDB:C5L36_0A04540"/>
<feature type="transmembrane region" description="Helical" evidence="16">
    <location>
        <begin position="214"/>
        <end position="236"/>
    </location>
</feature>
<feature type="repeat" description="Solcar" evidence="14">
    <location>
        <begin position="566"/>
        <end position="652"/>
    </location>
</feature>
<evidence type="ECO:0000256" key="1">
    <source>
        <dbReference type="ARBA" id="ARBA00004448"/>
    </source>
</evidence>
<dbReference type="PRINTS" id="PR00926">
    <property type="entry name" value="MITOCARRIER"/>
</dbReference>
<feature type="transmembrane region" description="Helical" evidence="16">
    <location>
        <begin position="248"/>
        <end position="265"/>
    </location>
</feature>
<comment type="function">
    <text evidence="11">Calcium-dependent mitochondrial aspartate and glutamate carrier. Transport of glutamate in mitochondria is required for mitochondrial transamination reactions and ornithine synthesis. Plays also a role in malate-aspartate NADH shuttle, which is critical for growth on acetate and fatty acids.</text>
</comment>
<dbReference type="InterPro" id="IPR051028">
    <property type="entry name" value="Mito_Solute_Carrier"/>
</dbReference>
<evidence type="ECO:0000256" key="11">
    <source>
        <dbReference type="ARBA" id="ARBA00059916"/>
    </source>
</evidence>
<dbReference type="InterPro" id="IPR011992">
    <property type="entry name" value="EF-hand-dom_pair"/>
</dbReference>
<evidence type="ECO:0000256" key="5">
    <source>
        <dbReference type="ARBA" id="ARBA00022737"/>
    </source>
</evidence>
<evidence type="ECO:0000256" key="4">
    <source>
        <dbReference type="ARBA" id="ARBA00022692"/>
    </source>
</evidence>
<dbReference type="Proteomes" id="UP000195871">
    <property type="component" value="Unassembled WGS sequence"/>
</dbReference>
<sequence length="940" mass="105262">MTDLKEVAPEPVELSASMGPSTSTPSENRHGSVLRAIGILNKVQTYSVLPFSAFSCLHILGVVITPAIFGTEAGDDMIGLGREIYHVPLVEYGILGSAAVHVISGVSLNLARKYYRYLKYGKSNIKKRQSGDDKLIVPGKEEDIEVRDADKGVSFTSRYLGLSPLAFSGYFFLALLTGHVYYERVSPIVVDGDSSFVDLSYVAYSLQKTFLKTYFGLNTLVLVGSYHMLVGMNRILRRFTLKQRKMTYKAIFVLATLGAVSLWRISQIDVLPAMAAKPTMQSSIDMIFDKHSKRYPDSGEKVLKYSDFKHLVSCDEFKHSDFVYLSKVASSIPLDIFSIMFMVSDPENKGYMEKEDFRKLSQQLLIPRGKDADFDTDINKLLFFVFKIYENKTFKTNGSNIYNLNHPIKKESFINFVKTYNKSDLSYLNNLIDNTDKLDFDHFSQLMNELPKIKLNQSFQSLKNGNNQIDPSQLKQIAQTIFYNKLPPLIADHLEEFASNKYGSAITYDDAFNLLKMIRDLPKLNYLTFEKISHDKNANELLAILTDDLVIPNENTYHSDGLSSIFKSIHSFVLGSVAGMIGATIVYPIDMVKTRMQNQKGNSLYTSYLDCFKKIVRNEGLLGMYSGLLPQIVGVAPEKAIKLTLNDLVRAYGLKQSKNNEISPTWEIIAGSTAGFCQVIVTNPLEISKIRMQIQGEQAKFYKEQGKIFHPKSVFEIVRELGLRGLYRGAPACLLRDVPFSSIYFPSYAHIKKNIFGLDPGKPGKRSSLEAWELLVAGAVAGMPAAFLTTPCDVVKTRIQSKPQPGIQPYVGISNTFKRIVKEEGAGALFKGGIARVCRSSPQFGFTLAAYELFQKTIPLSLFYDTESQTQNRVNQQDFAKNNSDGNQVNSSPGESTTTIFESSKRFKLSSSASTADLNPTLLALTNYYQSLKDKEDKKK</sequence>
<organism evidence="18 19">
    <name type="scientific">Pichia kudriavzevii</name>
    <name type="common">Yeast</name>
    <name type="synonym">Issatchenkia orientalis</name>
    <dbReference type="NCBI Taxonomy" id="4909"/>
    <lineage>
        <taxon>Eukaryota</taxon>
        <taxon>Fungi</taxon>
        <taxon>Dikarya</taxon>
        <taxon>Ascomycota</taxon>
        <taxon>Saccharomycotina</taxon>
        <taxon>Pichiomycetes</taxon>
        <taxon>Pichiales</taxon>
        <taxon>Pichiaceae</taxon>
        <taxon>Pichia</taxon>
    </lineage>
</organism>
<keyword evidence="9" id="KW-0496">Mitochondrion</keyword>
<dbReference type="Gene3D" id="1.10.238.10">
    <property type="entry name" value="EF-hand"/>
    <property type="match status" value="1"/>
</dbReference>
<evidence type="ECO:0000256" key="12">
    <source>
        <dbReference type="ARBA" id="ARBA00073787"/>
    </source>
</evidence>
<dbReference type="InterPro" id="IPR018108">
    <property type="entry name" value="MCP_transmembrane"/>
</dbReference>
<feature type="repeat" description="Solcar" evidence="14">
    <location>
        <begin position="662"/>
        <end position="754"/>
    </location>
</feature>
<comment type="subcellular location">
    <subcellularLocation>
        <location evidence="1">Mitochondrion inner membrane</location>
        <topology evidence="1">Multi-pass membrane protein</topology>
    </subcellularLocation>
</comment>
<evidence type="ECO:0000256" key="8">
    <source>
        <dbReference type="ARBA" id="ARBA00022989"/>
    </source>
</evidence>
<feature type="region of interest" description="Disordered" evidence="15">
    <location>
        <begin position="1"/>
        <end position="28"/>
    </location>
</feature>
<dbReference type="PROSITE" id="PS50920">
    <property type="entry name" value="SOLCAR"/>
    <property type="match status" value="3"/>
</dbReference>
<dbReference type="EMBL" id="NHMM01000002">
    <property type="protein sequence ID" value="OUT23343.1"/>
    <property type="molecule type" value="Genomic_DNA"/>
</dbReference>
<evidence type="ECO:0000256" key="7">
    <source>
        <dbReference type="ARBA" id="ARBA00022837"/>
    </source>
</evidence>
<keyword evidence="3" id="KW-0813">Transport</keyword>
<feature type="transmembrane region" description="Helical" evidence="16">
    <location>
        <begin position="159"/>
        <end position="182"/>
    </location>
</feature>
<dbReference type="SUPFAM" id="SSF103506">
    <property type="entry name" value="Mitochondrial carrier"/>
    <property type="match status" value="1"/>
</dbReference>
<dbReference type="Pfam" id="PF07950">
    <property type="entry name" value="MCP1_TM"/>
    <property type="match status" value="1"/>
</dbReference>
<feature type="transmembrane region" description="Helical" evidence="16">
    <location>
        <begin position="48"/>
        <end position="69"/>
    </location>
</feature>
<dbReference type="AlphaFoldDB" id="A0A1Z8JRX2"/>
<comment type="caution">
    <text evidence="18">The sequence shown here is derived from an EMBL/GenBank/DDBJ whole genome shotgun (WGS) entry which is preliminary data.</text>
</comment>